<dbReference type="EMBL" id="JAUDCK010000033">
    <property type="protein sequence ID" value="MDM8196387.1"/>
    <property type="molecule type" value="Genomic_DNA"/>
</dbReference>
<protein>
    <recommendedName>
        <fullName evidence="3">Nudix hydrolase domain-containing protein</fullName>
    </recommendedName>
</protein>
<dbReference type="RefSeq" id="WP_224759467.1">
    <property type="nucleotide sequence ID" value="NZ_JAUDCK010000033.1"/>
</dbReference>
<dbReference type="Proteomes" id="UP001529275">
    <property type="component" value="Unassembled WGS sequence"/>
</dbReference>
<evidence type="ECO:0000313" key="2">
    <source>
        <dbReference type="Proteomes" id="UP001529275"/>
    </source>
</evidence>
<evidence type="ECO:0008006" key="3">
    <source>
        <dbReference type="Google" id="ProtNLM"/>
    </source>
</evidence>
<comment type="caution">
    <text evidence="1">The sequence shown here is derived from an EMBL/GenBank/DDBJ whole genome shotgun (WGS) entry which is preliminary data.</text>
</comment>
<sequence>MTIHFDQDLDDIYLIRYLVNIQNLVIQDEEVQNVKWASLEDITNLLKQEKFVPYHQNLISLYFEMKNKRGAQRL</sequence>
<proteinExistence type="predicted"/>
<gene>
    <name evidence="1" type="ORF">QUV98_08670</name>
</gene>
<evidence type="ECO:0000313" key="1">
    <source>
        <dbReference type="EMBL" id="MDM8196387.1"/>
    </source>
</evidence>
<organism evidence="1 2">
    <name type="scientific">Massilimicrobiota timonensis</name>
    <dbReference type="NCBI Taxonomy" id="1776392"/>
    <lineage>
        <taxon>Bacteria</taxon>
        <taxon>Bacillati</taxon>
        <taxon>Bacillota</taxon>
        <taxon>Erysipelotrichia</taxon>
        <taxon>Erysipelotrichales</taxon>
        <taxon>Erysipelotrichaceae</taxon>
        <taxon>Massilimicrobiota</taxon>
    </lineage>
</organism>
<reference evidence="2" key="1">
    <citation type="submission" date="2023-06" db="EMBL/GenBank/DDBJ databases">
        <title>Identification and characterization of horizontal gene transfer across gut microbiota members of farm animals based on homology search.</title>
        <authorList>
            <person name="Zeman M."/>
            <person name="Kubasova T."/>
            <person name="Jahodarova E."/>
            <person name="Nykrynova M."/>
            <person name="Rychlik I."/>
        </authorList>
    </citation>
    <scope>NUCLEOTIDE SEQUENCE [LARGE SCALE GENOMIC DNA]</scope>
    <source>
        <strain evidence="2">ET341</strain>
    </source>
</reference>
<accession>A0ABT7UJQ3</accession>
<keyword evidence="2" id="KW-1185">Reference proteome</keyword>
<dbReference type="SUPFAM" id="SSF55811">
    <property type="entry name" value="Nudix"/>
    <property type="match status" value="1"/>
</dbReference>
<name>A0ABT7UJQ3_9FIRM</name>
<dbReference type="InterPro" id="IPR015797">
    <property type="entry name" value="NUDIX_hydrolase-like_dom_sf"/>
</dbReference>
<dbReference type="Gene3D" id="3.90.79.10">
    <property type="entry name" value="Nucleoside Triphosphate Pyrophosphohydrolase"/>
    <property type="match status" value="1"/>
</dbReference>